<dbReference type="NCBIfam" id="TIGR02605">
    <property type="entry name" value="CxxC_CxxC_SSSS"/>
    <property type="match status" value="1"/>
</dbReference>
<dbReference type="Proteomes" id="UP000606991">
    <property type="component" value="Unassembled WGS sequence"/>
</dbReference>
<evidence type="ECO:0000259" key="1">
    <source>
        <dbReference type="SMART" id="SM00834"/>
    </source>
</evidence>
<evidence type="ECO:0000313" key="2">
    <source>
        <dbReference type="EMBL" id="MBJ7594209.1"/>
    </source>
</evidence>
<sequence length="58" mass="6477">MPTYEFECRDCQKSFDVIAPITEHAKLKDQPPACPQCGKTDTRQLASLFNCKIPSAGF</sequence>
<protein>
    <submittedName>
        <fullName evidence="2">Zinc ribbon domain-containing protein</fullName>
    </submittedName>
</protein>
<proteinExistence type="predicted"/>
<name>A0A934JVY6_9BACT</name>
<dbReference type="EMBL" id="JAEKNS010000057">
    <property type="protein sequence ID" value="MBJ7594209.1"/>
    <property type="molecule type" value="Genomic_DNA"/>
</dbReference>
<dbReference type="SUPFAM" id="SSF57667">
    <property type="entry name" value="beta-beta-alpha zinc fingers"/>
    <property type="match status" value="1"/>
</dbReference>
<feature type="domain" description="Putative regulatory protein FmdB zinc ribbon" evidence="1">
    <location>
        <begin position="1"/>
        <end position="47"/>
    </location>
</feature>
<evidence type="ECO:0000313" key="3">
    <source>
        <dbReference type="Proteomes" id="UP000606991"/>
    </source>
</evidence>
<reference evidence="2 3" key="1">
    <citation type="submission" date="2020-10" db="EMBL/GenBank/DDBJ databases">
        <title>Ca. Dormibacterota MAGs.</title>
        <authorList>
            <person name="Montgomery K."/>
        </authorList>
    </citation>
    <scope>NUCLEOTIDE SEQUENCE [LARGE SCALE GENOMIC DNA]</scope>
    <source>
        <strain evidence="2">SC8812_S17_18</strain>
    </source>
</reference>
<dbReference type="InterPro" id="IPR036236">
    <property type="entry name" value="Znf_C2H2_sf"/>
</dbReference>
<gene>
    <name evidence="2" type="ORF">JF886_04980</name>
</gene>
<dbReference type="Pfam" id="PF09723">
    <property type="entry name" value="Zn_ribbon_8"/>
    <property type="match status" value="1"/>
</dbReference>
<accession>A0A934JVY6</accession>
<dbReference type="SMART" id="SM00834">
    <property type="entry name" value="CxxC_CXXC_SSSS"/>
    <property type="match status" value="1"/>
</dbReference>
<organism evidence="2 3">
    <name type="scientific">Candidatus Aeolococcus gillhamiae</name>
    <dbReference type="NCBI Taxonomy" id="3127015"/>
    <lineage>
        <taxon>Bacteria</taxon>
        <taxon>Bacillati</taxon>
        <taxon>Candidatus Dormiibacterota</taxon>
        <taxon>Candidatus Dormibacteria</taxon>
        <taxon>Candidatus Aeolococcales</taxon>
        <taxon>Candidatus Aeolococcaceae</taxon>
        <taxon>Candidatus Aeolococcus</taxon>
    </lineage>
</organism>
<comment type="caution">
    <text evidence="2">The sequence shown here is derived from an EMBL/GenBank/DDBJ whole genome shotgun (WGS) entry which is preliminary data.</text>
</comment>
<dbReference type="Gene3D" id="3.30.160.60">
    <property type="entry name" value="Classic Zinc Finger"/>
    <property type="match status" value="1"/>
</dbReference>
<dbReference type="RefSeq" id="WP_337310203.1">
    <property type="nucleotide sequence ID" value="NZ_JAEKNS010000057.1"/>
</dbReference>
<dbReference type="AlphaFoldDB" id="A0A934JVY6"/>
<dbReference type="InterPro" id="IPR013429">
    <property type="entry name" value="Regulatory_FmdB_Zinc_ribbon"/>
</dbReference>